<gene>
    <name evidence="2" type="ORF">GCM10012275_11950</name>
</gene>
<name>A0A8J3CBB9_9PSEU</name>
<comment type="caution">
    <text evidence="2">The sequence shown here is derived from an EMBL/GenBank/DDBJ whole genome shotgun (WGS) entry which is preliminary data.</text>
</comment>
<organism evidence="2 3">
    <name type="scientific">Longimycelium tulufanense</name>
    <dbReference type="NCBI Taxonomy" id="907463"/>
    <lineage>
        <taxon>Bacteria</taxon>
        <taxon>Bacillati</taxon>
        <taxon>Actinomycetota</taxon>
        <taxon>Actinomycetes</taxon>
        <taxon>Pseudonocardiales</taxon>
        <taxon>Pseudonocardiaceae</taxon>
        <taxon>Longimycelium</taxon>
    </lineage>
</organism>
<sequence length="99" mass="9898">MPGQAGGAALQDQAVHGPGESQAGNAPAAVPFGAGHHLRRDAAGLQILGGRGQQHMGERASGGGIPRCVAEEFRKLAERCEHASDANPPSGGTGTPRVA</sequence>
<feature type="region of interest" description="Disordered" evidence="1">
    <location>
        <begin position="1"/>
        <end position="64"/>
    </location>
</feature>
<evidence type="ECO:0000313" key="3">
    <source>
        <dbReference type="Proteomes" id="UP000637578"/>
    </source>
</evidence>
<dbReference type="EMBL" id="BMMK01000003">
    <property type="protein sequence ID" value="GGM42599.1"/>
    <property type="molecule type" value="Genomic_DNA"/>
</dbReference>
<evidence type="ECO:0000256" key="1">
    <source>
        <dbReference type="SAM" id="MobiDB-lite"/>
    </source>
</evidence>
<keyword evidence="3" id="KW-1185">Reference proteome</keyword>
<dbReference type="Proteomes" id="UP000637578">
    <property type="component" value="Unassembled WGS sequence"/>
</dbReference>
<feature type="region of interest" description="Disordered" evidence="1">
    <location>
        <begin position="80"/>
        <end position="99"/>
    </location>
</feature>
<protein>
    <submittedName>
        <fullName evidence="2">Uncharacterized protein</fullName>
    </submittedName>
</protein>
<reference evidence="2" key="2">
    <citation type="submission" date="2020-09" db="EMBL/GenBank/DDBJ databases">
        <authorList>
            <person name="Sun Q."/>
            <person name="Zhou Y."/>
        </authorList>
    </citation>
    <scope>NUCLEOTIDE SEQUENCE</scope>
    <source>
        <strain evidence="2">CGMCC 4.5737</strain>
    </source>
</reference>
<reference evidence="2" key="1">
    <citation type="journal article" date="2014" name="Int. J. Syst. Evol. Microbiol.">
        <title>Complete genome sequence of Corynebacterium casei LMG S-19264T (=DSM 44701T), isolated from a smear-ripened cheese.</title>
        <authorList>
            <consortium name="US DOE Joint Genome Institute (JGI-PGF)"/>
            <person name="Walter F."/>
            <person name="Albersmeier A."/>
            <person name="Kalinowski J."/>
            <person name="Ruckert C."/>
        </authorList>
    </citation>
    <scope>NUCLEOTIDE SEQUENCE</scope>
    <source>
        <strain evidence="2">CGMCC 4.5737</strain>
    </source>
</reference>
<proteinExistence type="predicted"/>
<evidence type="ECO:0000313" key="2">
    <source>
        <dbReference type="EMBL" id="GGM42599.1"/>
    </source>
</evidence>
<accession>A0A8J3CBB9</accession>
<dbReference type="AlphaFoldDB" id="A0A8J3CBB9"/>